<evidence type="ECO:0000313" key="3">
    <source>
        <dbReference type="Proteomes" id="UP000676079"/>
    </source>
</evidence>
<proteinExistence type="predicted"/>
<evidence type="ECO:0000313" key="2">
    <source>
        <dbReference type="EMBL" id="QUX20562.1"/>
    </source>
</evidence>
<evidence type="ECO:0000256" key="1">
    <source>
        <dbReference type="SAM" id="MobiDB-lite"/>
    </source>
</evidence>
<gene>
    <name evidence="2" type="ORF">KGD84_18820</name>
</gene>
<dbReference type="EMBL" id="CP074133">
    <property type="protein sequence ID" value="QUX20562.1"/>
    <property type="molecule type" value="Genomic_DNA"/>
</dbReference>
<sequence length="271" mass="27889">MLTSLVSAGAFAAGVAVSGIPMLPMDDSAGLRGSAVCGHHGGPGCSATATAQHGTTSSPRGGDPASPTGSGSGLRLVAQVACTSWREHDAEQEWTCSAGSMPALAEPVFVDPRMVAEQARATMTLPSPDPAASPEFGMDTVVGFPVWLWMAPAFWEPVSATAEVSAGSVTVTATPDRATWHLGDGTTLTCEGPGAVYNPDRREPAAPSPDCGHIYTRASHREPDGTFPVTATVVWTVTWSTTSGDGGTLDPLTTTARRAFSVREVHALVTD</sequence>
<name>A0ABX8BEV5_9ACTN</name>
<feature type="region of interest" description="Disordered" evidence="1">
    <location>
        <begin position="44"/>
        <end position="73"/>
    </location>
</feature>
<evidence type="ECO:0008006" key="4">
    <source>
        <dbReference type="Google" id="ProtNLM"/>
    </source>
</evidence>
<reference evidence="2 3" key="1">
    <citation type="submission" date="2021-05" db="EMBL/GenBank/DDBJ databases">
        <title>Direct Submission.</title>
        <authorList>
            <person name="Li K."/>
            <person name="Gao J."/>
        </authorList>
    </citation>
    <scope>NUCLEOTIDE SEQUENCE [LARGE SCALE GENOMIC DNA]</scope>
    <source>
        <strain evidence="2 3">Mg02</strain>
    </source>
</reference>
<organism evidence="2 3">
    <name type="scientific">Nocardiopsis changdeensis</name>
    <dbReference type="NCBI Taxonomy" id="2831969"/>
    <lineage>
        <taxon>Bacteria</taxon>
        <taxon>Bacillati</taxon>
        <taxon>Actinomycetota</taxon>
        <taxon>Actinomycetes</taxon>
        <taxon>Streptosporangiales</taxon>
        <taxon>Nocardiopsidaceae</taxon>
        <taxon>Nocardiopsis</taxon>
    </lineage>
</organism>
<dbReference type="RefSeq" id="WP_220561758.1">
    <property type="nucleotide sequence ID" value="NZ_CP074133.1"/>
</dbReference>
<protein>
    <recommendedName>
        <fullName evidence="4">ATP/GTP-binding protein</fullName>
    </recommendedName>
</protein>
<dbReference type="Proteomes" id="UP000676079">
    <property type="component" value="Chromosome"/>
</dbReference>
<keyword evidence="3" id="KW-1185">Reference proteome</keyword>
<accession>A0ABX8BEV5</accession>
<feature type="compositionally biased region" description="Polar residues" evidence="1">
    <location>
        <begin position="47"/>
        <end position="59"/>
    </location>
</feature>